<dbReference type="RefSeq" id="XP_042999561.1">
    <property type="nucleotide sequence ID" value="XM_043143626.1"/>
</dbReference>
<dbReference type="InterPro" id="IPR017441">
    <property type="entry name" value="Protein_kinase_ATP_BS"/>
</dbReference>
<dbReference type="GO" id="GO:0005524">
    <property type="term" value="F:ATP binding"/>
    <property type="evidence" value="ECO:0007669"/>
    <property type="project" value="UniProtKB-UniRule"/>
</dbReference>
<dbReference type="GO" id="GO:0004674">
    <property type="term" value="F:protein serine/threonine kinase activity"/>
    <property type="evidence" value="ECO:0007669"/>
    <property type="project" value="UniProtKB-KW"/>
</dbReference>
<dbReference type="AlphaFoldDB" id="A0A8E5MIS9"/>
<evidence type="ECO:0000313" key="6">
    <source>
        <dbReference type="EMBL" id="QUC21888.1"/>
    </source>
</evidence>
<name>A0A8E5MIS9_USTVR</name>
<reference evidence="6" key="1">
    <citation type="submission" date="2020-03" db="EMBL/GenBank/DDBJ databases">
        <title>A mixture of massive structural variations and highly conserved coding sequences in Ustilaginoidea virens genome.</title>
        <authorList>
            <person name="Zhang K."/>
            <person name="Zhao Z."/>
            <person name="Zhang Z."/>
            <person name="Li Y."/>
            <person name="Hsiang T."/>
            <person name="Sun W."/>
        </authorList>
    </citation>
    <scope>NUCLEOTIDE SEQUENCE</scope>
    <source>
        <strain evidence="6">UV-8b</strain>
    </source>
</reference>
<dbReference type="InterPro" id="IPR000719">
    <property type="entry name" value="Prot_kinase_dom"/>
</dbReference>
<dbReference type="InterPro" id="IPR008271">
    <property type="entry name" value="Ser/Thr_kinase_AS"/>
</dbReference>
<comment type="similarity">
    <text evidence="4">Belongs to the protein kinase superfamily.</text>
</comment>
<feature type="binding site" evidence="3">
    <location>
        <position position="60"/>
    </location>
    <ligand>
        <name>ATP</name>
        <dbReference type="ChEBI" id="CHEBI:30616"/>
    </ligand>
</feature>
<evidence type="ECO:0000256" key="3">
    <source>
        <dbReference type="PROSITE-ProRule" id="PRU10141"/>
    </source>
</evidence>
<evidence type="ECO:0000256" key="4">
    <source>
        <dbReference type="RuleBase" id="RU000304"/>
    </source>
</evidence>
<feature type="domain" description="Protein kinase" evidence="5">
    <location>
        <begin position="31"/>
        <end position="283"/>
    </location>
</feature>
<dbReference type="Proteomes" id="UP000027002">
    <property type="component" value="Chromosome 5"/>
</dbReference>
<dbReference type="GeneID" id="66066906"/>
<dbReference type="PROSITE" id="PS50011">
    <property type="entry name" value="PROTEIN_KINASE_DOM"/>
    <property type="match status" value="1"/>
</dbReference>
<dbReference type="PROSITE" id="PS00107">
    <property type="entry name" value="PROTEIN_KINASE_ATP"/>
    <property type="match status" value="1"/>
</dbReference>
<evidence type="ECO:0000256" key="2">
    <source>
        <dbReference type="ARBA" id="ARBA00022840"/>
    </source>
</evidence>
<proteinExistence type="inferred from homology"/>
<keyword evidence="7" id="KW-1185">Reference proteome</keyword>
<evidence type="ECO:0000259" key="5">
    <source>
        <dbReference type="PROSITE" id="PS50011"/>
    </source>
</evidence>
<dbReference type="PANTHER" id="PTHR48011">
    <property type="entry name" value="CCR4-NOT TRANSCRIPTIONAL COMPLEX SUBUNIT CAF120-RELATED"/>
    <property type="match status" value="1"/>
</dbReference>
<gene>
    <name evidence="6" type="ORF">UV8b_06129</name>
</gene>
<dbReference type="InterPro" id="IPR011009">
    <property type="entry name" value="Kinase-like_dom_sf"/>
</dbReference>
<dbReference type="PANTHER" id="PTHR48011:SF4">
    <property type="entry name" value="MITOGEN-ACTIVATED PROTEIN KINASE KINASE KINASE 19"/>
    <property type="match status" value="1"/>
</dbReference>
<dbReference type="SMART" id="SM00220">
    <property type="entry name" value="S_TKc"/>
    <property type="match status" value="1"/>
</dbReference>
<keyword evidence="4" id="KW-0808">Transferase</keyword>
<keyword evidence="2 3" id="KW-0067">ATP-binding</keyword>
<dbReference type="KEGG" id="uvi:66066906"/>
<protein>
    <recommendedName>
        <fullName evidence="5">Protein kinase domain-containing protein</fullName>
    </recommendedName>
</protein>
<dbReference type="GO" id="GO:0007165">
    <property type="term" value="P:signal transduction"/>
    <property type="evidence" value="ECO:0007669"/>
    <property type="project" value="TreeGrafter"/>
</dbReference>
<evidence type="ECO:0000313" key="7">
    <source>
        <dbReference type="Proteomes" id="UP000027002"/>
    </source>
</evidence>
<dbReference type="SUPFAM" id="SSF56112">
    <property type="entry name" value="Protein kinase-like (PK-like)"/>
    <property type="match status" value="1"/>
</dbReference>
<dbReference type="Pfam" id="PF00069">
    <property type="entry name" value="Pkinase"/>
    <property type="match status" value="1"/>
</dbReference>
<keyword evidence="4" id="KW-0723">Serine/threonine-protein kinase</keyword>
<keyword evidence="1 3" id="KW-0547">Nucleotide-binding</keyword>
<keyword evidence="4" id="KW-0418">Kinase</keyword>
<accession>A0A8E5MIS9</accession>
<sequence>MSLDNATTSFWSQEDEDRARFQQRNLSADTYQRGSRLGSGGSSVVYKVRRVADGQVFAGKTFSSQSSLRREVKMLRSLNHDNLLKFVAVHHEPADAAATLLLTELCPYGTLQERIDSASPCMDCRDTLSTTLHLAGALEYLHSRNLYHSDVKPRNVLVKALRPMSVVLADLADVKPAQQSGRLRGTPAFYSPDMVLRRAHCGPADDMWALGVTLLGMMGQQPRMPGAVRDLGEYPARCAEHARRLADLNPGNGAVVELLVRLLAEDEGRRMRSGECAQVARAMCDGYRQRGGAGFRIRSPDDFQPRAFW</sequence>
<dbReference type="InterPro" id="IPR052751">
    <property type="entry name" value="Plant_MAPKKK"/>
</dbReference>
<dbReference type="PROSITE" id="PS00108">
    <property type="entry name" value="PROTEIN_KINASE_ST"/>
    <property type="match status" value="1"/>
</dbReference>
<dbReference type="OrthoDB" id="10252171at2759"/>
<evidence type="ECO:0000256" key="1">
    <source>
        <dbReference type="ARBA" id="ARBA00022741"/>
    </source>
</evidence>
<dbReference type="EMBL" id="CP072757">
    <property type="protein sequence ID" value="QUC21888.1"/>
    <property type="molecule type" value="Genomic_DNA"/>
</dbReference>
<dbReference type="CDD" id="cd00180">
    <property type="entry name" value="PKc"/>
    <property type="match status" value="1"/>
</dbReference>
<organism evidence="6 7">
    <name type="scientific">Ustilaginoidea virens</name>
    <name type="common">Rice false smut fungus</name>
    <name type="synonym">Villosiclava virens</name>
    <dbReference type="NCBI Taxonomy" id="1159556"/>
    <lineage>
        <taxon>Eukaryota</taxon>
        <taxon>Fungi</taxon>
        <taxon>Dikarya</taxon>
        <taxon>Ascomycota</taxon>
        <taxon>Pezizomycotina</taxon>
        <taxon>Sordariomycetes</taxon>
        <taxon>Hypocreomycetidae</taxon>
        <taxon>Hypocreales</taxon>
        <taxon>Clavicipitaceae</taxon>
        <taxon>Ustilaginoidea</taxon>
    </lineage>
</organism>
<dbReference type="Gene3D" id="1.10.510.10">
    <property type="entry name" value="Transferase(Phosphotransferase) domain 1"/>
    <property type="match status" value="1"/>
</dbReference>